<keyword evidence="3" id="KW-1185">Reference proteome</keyword>
<reference evidence="2" key="1">
    <citation type="journal article" date="2021" name="bioRxiv">
        <title>Whole Genome Assembly and Annotation of Northern Wild Rice, Zizania palustris L., Supports a Whole Genome Duplication in the Zizania Genus.</title>
        <authorList>
            <person name="Haas M."/>
            <person name="Kono T."/>
            <person name="Macchietto M."/>
            <person name="Millas R."/>
            <person name="McGilp L."/>
            <person name="Shao M."/>
            <person name="Duquette J."/>
            <person name="Hirsch C.N."/>
            <person name="Kimball J."/>
        </authorList>
    </citation>
    <scope>NUCLEOTIDE SEQUENCE</scope>
    <source>
        <tissue evidence="2">Fresh leaf tissue</tissue>
    </source>
</reference>
<accession>A0A8J5S006</accession>
<evidence type="ECO:0000313" key="3">
    <source>
        <dbReference type="Proteomes" id="UP000729402"/>
    </source>
</evidence>
<proteinExistence type="predicted"/>
<protein>
    <submittedName>
        <fullName evidence="2">Uncharacterized protein</fullName>
    </submittedName>
</protein>
<sequence>MDETSRMFPDGTFPLASRCFTESAFIVGESSVSASLAGKDVACLSLSAAGKGDSTKDQKDETKEMKDDKRHGSEGNMEPSKDTKDKQVDDLEELESDSEEGGKVDIPEYREDISDGDVEDKNAEEIGLMDMWMVESSKEGLVDNDQSGNLIPFVEMGMSGEECKNQLVEMSPVPPSPYFVPTNTPDLRLLEIRLKEETTRCLDLLRARLQYLIRAEDAQNLTHHREA</sequence>
<feature type="compositionally biased region" description="Basic and acidic residues" evidence="1">
    <location>
        <begin position="53"/>
        <end position="89"/>
    </location>
</feature>
<dbReference type="AlphaFoldDB" id="A0A8J5S006"/>
<feature type="region of interest" description="Disordered" evidence="1">
    <location>
        <begin position="47"/>
        <end position="109"/>
    </location>
</feature>
<gene>
    <name evidence="2" type="ORF">GUJ93_ZPchr0004g38619</name>
</gene>
<dbReference type="EMBL" id="JAAALK010000285">
    <property type="protein sequence ID" value="KAG8065480.1"/>
    <property type="molecule type" value="Genomic_DNA"/>
</dbReference>
<evidence type="ECO:0000313" key="2">
    <source>
        <dbReference type="EMBL" id="KAG8065480.1"/>
    </source>
</evidence>
<comment type="caution">
    <text evidence="2">The sequence shown here is derived from an EMBL/GenBank/DDBJ whole genome shotgun (WGS) entry which is preliminary data.</text>
</comment>
<organism evidence="2 3">
    <name type="scientific">Zizania palustris</name>
    <name type="common">Northern wild rice</name>
    <dbReference type="NCBI Taxonomy" id="103762"/>
    <lineage>
        <taxon>Eukaryota</taxon>
        <taxon>Viridiplantae</taxon>
        <taxon>Streptophyta</taxon>
        <taxon>Embryophyta</taxon>
        <taxon>Tracheophyta</taxon>
        <taxon>Spermatophyta</taxon>
        <taxon>Magnoliopsida</taxon>
        <taxon>Liliopsida</taxon>
        <taxon>Poales</taxon>
        <taxon>Poaceae</taxon>
        <taxon>BOP clade</taxon>
        <taxon>Oryzoideae</taxon>
        <taxon>Oryzeae</taxon>
        <taxon>Zizaniinae</taxon>
        <taxon>Zizania</taxon>
    </lineage>
</organism>
<feature type="compositionally biased region" description="Basic and acidic residues" evidence="1">
    <location>
        <begin position="100"/>
        <end position="109"/>
    </location>
</feature>
<evidence type="ECO:0000256" key="1">
    <source>
        <dbReference type="SAM" id="MobiDB-lite"/>
    </source>
</evidence>
<name>A0A8J5S006_ZIZPA</name>
<dbReference type="Proteomes" id="UP000729402">
    <property type="component" value="Unassembled WGS sequence"/>
</dbReference>
<feature type="compositionally biased region" description="Acidic residues" evidence="1">
    <location>
        <begin position="90"/>
        <end position="99"/>
    </location>
</feature>
<reference evidence="2" key="2">
    <citation type="submission" date="2021-02" db="EMBL/GenBank/DDBJ databases">
        <authorList>
            <person name="Kimball J.A."/>
            <person name="Haas M.W."/>
            <person name="Macchietto M."/>
            <person name="Kono T."/>
            <person name="Duquette J."/>
            <person name="Shao M."/>
        </authorList>
    </citation>
    <scope>NUCLEOTIDE SEQUENCE</scope>
    <source>
        <tissue evidence="2">Fresh leaf tissue</tissue>
    </source>
</reference>